<evidence type="ECO:0000259" key="1">
    <source>
        <dbReference type="Pfam" id="PF04194"/>
    </source>
</evidence>
<dbReference type="EMBL" id="HBFQ01042371">
    <property type="protein sequence ID" value="CAD8855614.1"/>
    <property type="molecule type" value="Transcribed_RNA"/>
</dbReference>
<dbReference type="AlphaFoldDB" id="A0A7S1AJI9"/>
<name>A0A7S1AJI9_NOCSC</name>
<reference evidence="2" key="1">
    <citation type="submission" date="2021-01" db="EMBL/GenBank/DDBJ databases">
        <authorList>
            <person name="Corre E."/>
            <person name="Pelletier E."/>
            <person name="Niang G."/>
            <person name="Scheremetjew M."/>
            <person name="Finn R."/>
            <person name="Kale V."/>
            <person name="Holt S."/>
            <person name="Cochrane G."/>
            <person name="Meng A."/>
            <person name="Brown T."/>
            <person name="Cohen L."/>
        </authorList>
    </citation>
    <scope>NUCLEOTIDE SEQUENCE</scope>
</reference>
<dbReference type="InterPro" id="IPR052815">
    <property type="entry name" value="PDCD2-like_regulator"/>
</dbReference>
<organism evidence="2">
    <name type="scientific">Noctiluca scintillans</name>
    <name type="common">Sea sparkle</name>
    <name type="synonym">Red tide dinoflagellate</name>
    <dbReference type="NCBI Taxonomy" id="2966"/>
    <lineage>
        <taxon>Eukaryota</taxon>
        <taxon>Sar</taxon>
        <taxon>Alveolata</taxon>
        <taxon>Dinophyceae</taxon>
        <taxon>Noctilucales</taxon>
        <taxon>Noctilucaceae</taxon>
        <taxon>Noctiluca</taxon>
    </lineage>
</organism>
<sequence>MEDHVLGDVSRPLRGDEALSMWWSRLGGRPVWHQRPSVLDRPEILSCDLCGERLALVVQVAAGDSVFPQRTLYVFVCSATCAHDRRAWKAFRVAGPKREACEPNDVSVSLAASPTYDSWGADMPVDDWGADMPVDDWAAETSGADALSLDDELASLIKAQDSQHCAAAPSRSPQAHIASEEVGVMETAVPDAWQCRGLVMYAEPPKQEPGEHEQELLDRYLKSEQAEADGGSFERSGLSSDVLATIEQEESEMQVEENGMSDEATDDLDETLLQKFQQRLARSPKQILRHAWGGSPLWMSPPPSGVTDGLWPLPCRCGAPRKFELQLMPTILYTLHQSSQTRLSDDWGGAVVYTCSADCCEELCEEFMFLQDAL</sequence>
<dbReference type="Pfam" id="PF04194">
    <property type="entry name" value="PDCD2_C"/>
    <property type="match status" value="1"/>
</dbReference>
<dbReference type="InterPro" id="IPR007320">
    <property type="entry name" value="PDCD2_C"/>
</dbReference>
<dbReference type="GO" id="GO:0005737">
    <property type="term" value="C:cytoplasm"/>
    <property type="evidence" value="ECO:0007669"/>
    <property type="project" value="InterPro"/>
</dbReference>
<evidence type="ECO:0000313" key="2">
    <source>
        <dbReference type="EMBL" id="CAD8855614.1"/>
    </source>
</evidence>
<accession>A0A7S1AJI9</accession>
<gene>
    <name evidence="2" type="ORF">NSCI0253_LOCUS29966</name>
</gene>
<feature type="domain" description="Programmed cell death protein 2 C-terminal" evidence="1">
    <location>
        <begin position="272"/>
        <end position="371"/>
    </location>
</feature>
<proteinExistence type="predicted"/>
<dbReference type="PANTHER" id="PTHR46421">
    <property type="entry name" value="PROGRAMMED CELL DEATH PROTEIN 2-LIKE"/>
    <property type="match status" value="1"/>
</dbReference>
<protein>
    <recommendedName>
        <fullName evidence="1">Programmed cell death protein 2 C-terminal domain-containing protein</fullName>
    </recommendedName>
</protein>
<dbReference type="PANTHER" id="PTHR46421:SF1">
    <property type="entry name" value="PROGRAMMED CELL DEATH PROTEIN 2-LIKE"/>
    <property type="match status" value="1"/>
</dbReference>